<dbReference type="RefSeq" id="WP_198074523.1">
    <property type="nucleotide sequence ID" value="NZ_JAEDAE010000001.1"/>
</dbReference>
<comment type="caution">
    <text evidence="1">The sequence shown here is derived from an EMBL/GenBank/DDBJ whole genome shotgun (WGS) entry which is preliminary data.</text>
</comment>
<dbReference type="Proteomes" id="UP000625631">
    <property type="component" value="Unassembled WGS sequence"/>
</dbReference>
<evidence type="ECO:0000313" key="2">
    <source>
        <dbReference type="Proteomes" id="UP000625631"/>
    </source>
</evidence>
<sequence length="153" mass="18041">MTLKHELLQTAATLSLSSTNFRAVGITEWEPIMKRVEDKFVSARYDKVLWWWNGYLKGPVHSVLLPGWPVDSLHKLIPLHEQVWFIAEDDKFWLFEGNIESIQQVLAESHSFEYYLVSKKYEWLLCENHHDVLFGVGEIIIEKLKQVERELSK</sequence>
<organism evidence="1 2">
    <name type="scientific">Hymenobacter negativus</name>
    <dbReference type="NCBI Taxonomy" id="2795026"/>
    <lineage>
        <taxon>Bacteria</taxon>
        <taxon>Pseudomonadati</taxon>
        <taxon>Bacteroidota</taxon>
        <taxon>Cytophagia</taxon>
        <taxon>Cytophagales</taxon>
        <taxon>Hymenobacteraceae</taxon>
        <taxon>Hymenobacter</taxon>
    </lineage>
</organism>
<gene>
    <name evidence="1" type="ORF">I7X13_04630</name>
</gene>
<protein>
    <submittedName>
        <fullName evidence="1">Uncharacterized protein</fullName>
    </submittedName>
</protein>
<dbReference type="EMBL" id="JAEDAE010000001">
    <property type="protein sequence ID" value="MBH8557319.1"/>
    <property type="molecule type" value="Genomic_DNA"/>
</dbReference>
<dbReference type="InterPro" id="IPR046644">
    <property type="entry name" value="DUF6756"/>
</dbReference>
<reference evidence="1 2" key="1">
    <citation type="submission" date="2020-12" db="EMBL/GenBank/DDBJ databases">
        <title>Hymenobacter sp.</title>
        <authorList>
            <person name="Kim M.K."/>
        </authorList>
    </citation>
    <scope>NUCLEOTIDE SEQUENCE [LARGE SCALE GENOMIC DNA]</scope>
    <source>
        <strain evidence="1 2">BT442</strain>
    </source>
</reference>
<accession>A0ABS0Q4Y8</accession>
<dbReference type="Pfam" id="PF20541">
    <property type="entry name" value="DUF6756"/>
    <property type="match status" value="1"/>
</dbReference>
<keyword evidence="2" id="KW-1185">Reference proteome</keyword>
<evidence type="ECO:0000313" key="1">
    <source>
        <dbReference type="EMBL" id="MBH8557319.1"/>
    </source>
</evidence>
<name>A0ABS0Q4Y8_9BACT</name>
<proteinExistence type="predicted"/>